<sequence length="320" mass="34132">MSQLNKNLDMKKIYSNYTFVFSFLVLVVIATVINHSFLSWTNLSTLMLQSSIKGIIALGMTLIIISGQIDLSVGSQCALVAGLGVVVLNRTESPFIMLLFCMAFGALLGTINGLITNKGKIAPFIVTLATMSAYRSIIVQLGQGGPFNIKMKILMSFRKIAAGKFLGVPNLAIIFVIITILMVILVKYTKFGRYVYAVGSNENATFLTGVNVVKVKTLCFTLTGFLTGIASFLLSSRLTSITAANVGMSFELDAIAAVAIGGTSMSGGRGKIMGTFLGAIMLQMIEGILIAARIPPFLSGLVKGIIIILAVIFQSKKGND</sequence>
<evidence type="ECO:0000256" key="3">
    <source>
        <dbReference type="ARBA" id="ARBA00022692"/>
    </source>
</evidence>
<gene>
    <name evidence="7" type="primary">rbsC_1</name>
    <name evidence="7" type="ORF">NCTC12112_00183</name>
</gene>
<keyword evidence="5 6" id="KW-0472">Membrane</keyword>
<dbReference type="AlphaFoldDB" id="A0AAX1TU49"/>
<dbReference type="PANTHER" id="PTHR32196">
    <property type="entry name" value="ABC TRANSPORTER PERMEASE PROTEIN YPHD-RELATED-RELATED"/>
    <property type="match status" value="1"/>
</dbReference>
<evidence type="ECO:0000256" key="1">
    <source>
        <dbReference type="ARBA" id="ARBA00004651"/>
    </source>
</evidence>
<feature type="transmembrane region" description="Helical" evidence="6">
    <location>
        <begin position="46"/>
        <end position="65"/>
    </location>
</feature>
<keyword evidence="4 6" id="KW-1133">Transmembrane helix</keyword>
<dbReference type="GO" id="GO:0005886">
    <property type="term" value="C:plasma membrane"/>
    <property type="evidence" value="ECO:0007669"/>
    <property type="project" value="UniProtKB-SubCell"/>
</dbReference>
<feature type="transmembrane region" description="Helical" evidence="6">
    <location>
        <begin position="95"/>
        <end position="115"/>
    </location>
</feature>
<dbReference type="CDD" id="cd06579">
    <property type="entry name" value="TM_PBP1_transp_AraH_like"/>
    <property type="match status" value="1"/>
</dbReference>
<keyword evidence="3 6" id="KW-0812">Transmembrane</keyword>
<reference evidence="7 8" key="1">
    <citation type="submission" date="2018-06" db="EMBL/GenBank/DDBJ databases">
        <authorList>
            <consortium name="Pathogen Informatics"/>
            <person name="Doyle S."/>
        </authorList>
    </citation>
    <scope>NUCLEOTIDE SEQUENCE [LARGE SCALE GENOMIC DNA]</scope>
    <source>
        <strain evidence="7 8">NCTC12112</strain>
    </source>
</reference>
<evidence type="ECO:0000313" key="7">
    <source>
        <dbReference type="EMBL" id="SQI99546.1"/>
    </source>
</evidence>
<feature type="transmembrane region" description="Helical" evidence="6">
    <location>
        <begin position="272"/>
        <end position="291"/>
    </location>
</feature>
<comment type="subcellular location">
    <subcellularLocation>
        <location evidence="1">Cell membrane</location>
        <topology evidence="1">Multi-pass membrane protein</topology>
    </subcellularLocation>
</comment>
<accession>A0AAX1TU49</accession>
<proteinExistence type="predicted"/>
<dbReference type="GO" id="GO:0022857">
    <property type="term" value="F:transmembrane transporter activity"/>
    <property type="evidence" value="ECO:0007669"/>
    <property type="project" value="InterPro"/>
</dbReference>
<organism evidence="7 8">
    <name type="scientific">Fusobacterium ulcerans</name>
    <dbReference type="NCBI Taxonomy" id="861"/>
    <lineage>
        <taxon>Bacteria</taxon>
        <taxon>Fusobacteriati</taxon>
        <taxon>Fusobacteriota</taxon>
        <taxon>Fusobacteriia</taxon>
        <taxon>Fusobacteriales</taxon>
        <taxon>Fusobacteriaceae</taxon>
        <taxon>Fusobacterium</taxon>
    </lineage>
</organism>
<dbReference type="Proteomes" id="UP000249008">
    <property type="component" value="Chromosome 1"/>
</dbReference>
<dbReference type="Pfam" id="PF02653">
    <property type="entry name" value="BPD_transp_2"/>
    <property type="match status" value="1"/>
</dbReference>
<dbReference type="RefSeq" id="WP_005978911.1">
    <property type="nucleotide sequence ID" value="NZ_BAABXY010000001.1"/>
</dbReference>
<feature type="transmembrane region" description="Helical" evidence="6">
    <location>
        <begin position="215"/>
        <end position="234"/>
    </location>
</feature>
<dbReference type="KEGG" id="ful:C4N20_08170"/>
<evidence type="ECO:0000256" key="4">
    <source>
        <dbReference type="ARBA" id="ARBA00022989"/>
    </source>
</evidence>
<dbReference type="GeneID" id="78454782"/>
<feature type="transmembrane region" description="Helical" evidence="6">
    <location>
        <begin position="71"/>
        <end position="88"/>
    </location>
</feature>
<feature type="transmembrane region" description="Helical" evidence="6">
    <location>
        <begin position="14"/>
        <end position="34"/>
    </location>
</feature>
<feature type="transmembrane region" description="Helical" evidence="6">
    <location>
        <begin position="121"/>
        <end position="141"/>
    </location>
</feature>
<dbReference type="EMBL" id="LS483487">
    <property type="protein sequence ID" value="SQI99546.1"/>
    <property type="molecule type" value="Genomic_DNA"/>
</dbReference>
<feature type="transmembrane region" description="Helical" evidence="6">
    <location>
        <begin position="297"/>
        <end position="313"/>
    </location>
</feature>
<evidence type="ECO:0000313" key="8">
    <source>
        <dbReference type="Proteomes" id="UP000249008"/>
    </source>
</evidence>
<evidence type="ECO:0000256" key="2">
    <source>
        <dbReference type="ARBA" id="ARBA00022475"/>
    </source>
</evidence>
<evidence type="ECO:0000256" key="5">
    <source>
        <dbReference type="ARBA" id="ARBA00023136"/>
    </source>
</evidence>
<feature type="transmembrane region" description="Helical" evidence="6">
    <location>
        <begin position="162"/>
        <end position="186"/>
    </location>
</feature>
<evidence type="ECO:0000256" key="6">
    <source>
        <dbReference type="SAM" id="Phobius"/>
    </source>
</evidence>
<dbReference type="InterPro" id="IPR001851">
    <property type="entry name" value="ABC_transp_permease"/>
</dbReference>
<name>A0AAX1TU49_9FUSO</name>
<protein>
    <submittedName>
        <fullName evidence="7">Ribose transport system permease protein rbsC</fullName>
    </submittedName>
</protein>
<keyword evidence="2" id="KW-1003">Cell membrane</keyword>